<organism evidence="9 10">
    <name type="scientific">Erwinia aeris</name>
    <dbReference type="NCBI Taxonomy" id="3239803"/>
    <lineage>
        <taxon>Bacteria</taxon>
        <taxon>Pseudomonadati</taxon>
        <taxon>Pseudomonadota</taxon>
        <taxon>Gammaproteobacteria</taxon>
        <taxon>Enterobacterales</taxon>
        <taxon>Erwiniaceae</taxon>
        <taxon>Erwinia</taxon>
    </lineage>
</organism>
<evidence type="ECO:0000256" key="6">
    <source>
        <dbReference type="ARBA" id="ARBA00022989"/>
    </source>
</evidence>
<accession>A0ABV4EBD1</accession>
<evidence type="ECO:0000256" key="8">
    <source>
        <dbReference type="RuleBase" id="RU221113"/>
    </source>
</evidence>
<keyword evidence="3" id="KW-0997">Cell inner membrane</keyword>
<keyword evidence="4" id="KW-1277">Toxin-antitoxin system</keyword>
<evidence type="ECO:0000256" key="3">
    <source>
        <dbReference type="ARBA" id="ARBA00022519"/>
    </source>
</evidence>
<keyword evidence="2" id="KW-1003">Cell membrane</keyword>
<evidence type="ECO:0000256" key="4">
    <source>
        <dbReference type="ARBA" id="ARBA00022649"/>
    </source>
</evidence>
<keyword evidence="5" id="KW-0812">Transmembrane</keyword>
<evidence type="ECO:0000256" key="5">
    <source>
        <dbReference type="ARBA" id="ARBA00022692"/>
    </source>
</evidence>
<comment type="subcellular location">
    <subcellularLocation>
        <location evidence="1 8">Cell inner membrane</location>
        <topology evidence="1 8">Single-pass membrane protein</topology>
    </subcellularLocation>
</comment>
<keyword evidence="7" id="KW-0472">Membrane</keyword>
<comment type="similarity">
    <text evidence="8">Belongs to the hok/gef family.</text>
</comment>
<keyword evidence="6" id="KW-1133">Transmembrane helix</keyword>
<proteinExistence type="inferred from homology"/>
<keyword evidence="10" id="KW-1185">Reference proteome</keyword>
<protein>
    <submittedName>
        <fullName evidence="9">Hok/Gef family protein</fullName>
    </submittedName>
</protein>
<dbReference type="PRINTS" id="PR00281">
    <property type="entry name" value="HOKGEFTOXIC"/>
</dbReference>
<dbReference type="InterPro" id="IPR000021">
    <property type="entry name" value="Hok/gef_toxin"/>
</dbReference>
<comment type="caution">
    <text evidence="9">The sequence shown here is derived from an EMBL/GenBank/DDBJ whole genome shotgun (WGS) entry which is preliminary data.</text>
</comment>
<dbReference type="InterPro" id="IPR018084">
    <property type="entry name" value="Hok/gef_toxin_CS"/>
</dbReference>
<gene>
    <name evidence="9" type="ORF">AB6T85_17515</name>
</gene>
<evidence type="ECO:0000313" key="10">
    <source>
        <dbReference type="Proteomes" id="UP001565243"/>
    </source>
</evidence>
<reference evidence="9 10" key="1">
    <citation type="submission" date="2024-07" db="EMBL/GenBank/DDBJ databases">
        <authorList>
            <person name="Hebao G."/>
        </authorList>
    </citation>
    <scope>NUCLEOTIDE SEQUENCE [LARGE SCALE GENOMIC DNA]</scope>
    <source>
        <strain evidence="9 10">ACCC 02193</strain>
    </source>
</reference>
<evidence type="ECO:0000256" key="7">
    <source>
        <dbReference type="ARBA" id="ARBA00023136"/>
    </source>
</evidence>
<evidence type="ECO:0000313" key="9">
    <source>
        <dbReference type="EMBL" id="MEY8772206.1"/>
    </source>
</evidence>
<dbReference type="Pfam" id="PF01848">
    <property type="entry name" value="HOK_GEF"/>
    <property type="match status" value="1"/>
</dbReference>
<dbReference type="RefSeq" id="WP_253458178.1">
    <property type="nucleotide sequence ID" value="NZ_JBGFFX010000011.1"/>
</dbReference>
<sequence>MAQKLFALCLIVVCVTVIAVIWITRGSLCELHVKQGGTEVVASLACNAAG</sequence>
<dbReference type="PROSITE" id="PS00556">
    <property type="entry name" value="HOK_GEF"/>
    <property type="match status" value="1"/>
</dbReference>
<evidence type="ECO:0000256" key="2">
    <source>
        <dbReference type="ARBA" id="ARBA00022475"/>
    </source>
</evidence>
<name>A0ABV4EBD1_9GAMM</name>
<dbReference type="EMBL" id="JBGFFX010000011">
    <property type="protein sequence ID" value="MEY8772206.1"/>
    <property type="molecule type" value="Genomic_DNA"/>
</dbReference>
<evidence type="ECO:0000256" key="1">
    <source>
        <dbReference type="ARBA" id="ARBA00004377"/>
    </source>
</evidence>
<dbReference type="Proteomes" id="UP001565243">
    <property type="component" value="Unassembled WGS sequence"/>
</dbReference>